<name>A0A1Q5TGE3_9EURO</name>
<keyword evidence="3" id="KW-0805">Transcription regulation</keyword>
<feature type="compositionally biased region" description="Low complexity" evidence="7">
    <location>
        <begin position="1"/>
        <end position="15"/>
    </location>
</feature>
<evidence type="ECO:0000256" key="7">
    <source>
        <dbReference type="SAM" id="MobiDB-lite"/>
    </source>
</evidence>
<dbReference type="AlphaFoldDB" id="A0A1Q5TGE3"/>
<dbReference type="Proteomes" id="UP000186955">
    <property type="component" value="Unassembled WGS sequence"/>
</dbReference>
<sequence>MSAVPASAAPAAPVPMTETTTIKVENQAPGTQEAPQAANGGAPPVNWESEIQLVSSLAKLQELERKSQIHELRHVVPSKLLEPLSSLSNQRGPSGISYADSPVHLRDGLDQAARTQLANIQSFKSTWQGPELKPVWAHVESRIKESDGQILQPTGMWERDYDVLLEELLQAERSKEEERLREEEVTERTKIQSSERGWEAIVESFIQRNVPGVRVIKGQGALSLAIALLKAGIIFHIEGLSDNDAPGVAEWHVSSKAPPGRVPTKMENSIVECLNSRSRKWDLAFLLVCTVLAGDNEDGGKPDTDSFYQDMISSYDDLKQTTCVKCNKLTNNSAQLPTIRRVQSTQPSQQEPRVFAFDALHSSCA</sequence>
<reference evidence="8 9" key="1">
    <citation type="submission" date="2016-10" db="EMBL/GenBank/DDBJ databases">
        <title>Genome sequence of the ascomycete fungus Penicillium subrubescens.</title>
        <authorList>
            <person name="De Vries R.P."/>
            <person name="Peng M."/>
            <person name="Dilokpimol A."/>
            <person name="Hilden K."/>
            <person name="Makela M.R."/>
            <person name="Grigoriev I."/>
            <person name="Riley R."/>
            <person name="Granchi Z."/>
        </authorList>
    </citation>
    <scope>NUCLEOTIDE SEQUENCE [LARGE SCALE GENOMIC DNA]</scope>
    <source>
        <strain evidence="8 9">CBS 132785</strain>
    </source>
</reference>
<keyword evidence="5" id="KW-0539">Nucleus</keyword>
<feature type="region of interest" description="Disordered" evidence="7">
    <location>
        <begin position="1"/>
        <end position="45"/>
    </location>
</feature>
<evidence type="ECO:0000313" key="9">
    <source>
        <dbReference type="Proteomes" id="UP000186955"/>
    </source>
</evidence>
<comment type="subcellular location">
    <subcellularLocation>
        <location evidence="1">Nucleus</location>
    </subcellularLocation>
</comment>
<feature type="compositionally biased region" description="Polar residues" evidence="7">
    <location>
        <begin position="17"/>
        <end position="34"/>
    </location>
</feature>
<keyword evidence="9" id="KW-1185">Reference proteome</keyword>
<dbReference type="EMBL" id="MNBE01000664">
    <property type="protein sequence ID" value="OKO99279.1"/>
    <property type="molecule type" value="Genomic_DNA"/>
</dbReference>
<accession>A0A1Q5TGE3</accession>
<gene>
    <name evidence="8" type="ORF">PENSUB_8666</name>
</gene>
<comment type="caution">
    <text evidence="8">The sequence shown here is derived from an EMBL/GenBank/DDBJ whole genome shotgun (WGS) entry which is preliminary data.</text>
</comment>
<evidence type="ECO:0000256" key="6">
    <source>
        <dbReference type="SAM" id="Coils"/>
    </source>
</evidence>
<organism evidence="8 9">
    <name type="scientific">Penicillium subrubescens</name>
    <dbReference type="NCBI Taxonomy" id="1316194"/>
    <lineage>
        <taxon>Eukaryota</taxon>
        <taxon>Fungi</taxon>
        <taxon>Dikarya</taxon>
        <taxon>Ascomycota</taxon>
        <taxon>Pezizomycotina</taxon>
        <taxon>Eurotiomycetes</taxon>
        <taxon>Eurotiomycetidae</taxon>
        <taxon>Eurotiales</taxon>
        <taxon>Aspergillaceae</taxon>
        <taxon>Penicillium</taxon>
    </lineage>
</organism>
<evidence type="ECO:0000256" key="1">
    <source>
        <dbReference type="ARBA" id="ARBA00004123"/>
    </source>
</evidence>
<evidence type="ECO:0000313" key="8">
    <source>
        <dbReference type="EMBL" id="OKO99279.1"/>
    </source>
</evidence>
<comment type="similarity">
    <text evidence="2">Belongs to the Mediator complex subunit 27 family.</text>
</comment>
<feature type="coiled-coil region" evidence="6">
    <location>
        <begin position="161"/>
        <end position="188"/>
    </location>
</feature>
<keyword evidence="4" id="KW-0804">Transcription</keyword>
<keyword evidence="6" id="KW-0175">Coiled coil</keyword>
<protein>
    <submittedName>
        <fullName evidence="8">Uncharacterized protein</fullName>
    </submittedName>
</protein>
<dbReference type="InterPro" id="IPR021627">
    <property type="entry name" value="Mediator_Med27"/>
</dbReference>
<evidence type="ECO:0000256" key="2">
    <source>
        <dbReference type="ARBA" id="ARBA00008048"/>
    </source>
</evidence>
<evidence type="ECO:0000256" key="5">
    <source>
        <dbReference type="ARBA" id="ARBA00023242"/>
    </source>
</evidence>
<evidence type="ECO:0000256" key="4">
    <source>
        <dbReference type="ARBA" id="ARBA00023163"/>
    </source>
</evidence>
<dbReference type="STRING" id="1316194.A0A1Q5TGE3"/>
<dbReference type="Pfam" id="PF11571">
    <property type="entry name" value="Med27"/>
    <property type="match status" value="1"/>
</dbReference>
<dbReference type="GO" id="GO:0016592">
    <property type="term" value="C:mediator complex"/>
    <property type="evidence" value="ECO:0007669"/>
    <property type="project" value="InterPro"/>
</dbReference>
<evidence type="ECO:0000256" key="3">
    <source>
        <dbReference type="ARBA" id="ARBA00023015"/>
    </source>
</evidence>
<proteinExistence type="inferred from homology"/>